<comment type="caution">
    <text evidence="4">The sequence shown here is derived from an EMBL/GenBank/DDBJ whole genome shotgun (WGS) entry which is preliminary data.</text>
</comment>
<dbReference type="InterPro" id="IPR020821">
    <property type="entry name" value="ENPP1-3/EXOG-like_nuc-like"/>
</dbReference>
<dbReference type="Pfam" id="PF01223">
    <property type="entry name" value="Endonuclease_NS"/>
    <property type="match status" value="1"/>
</dbReference>
<evidence type="ECO:0000313" key="4">
    <source>
        <dbReference type="EMBL" id="KAA0709967.1"/>
    </source>
</evidence>
<dbReference type="InterPro" id="IPR044929">
    <property type="entry name" value="DNA/RNA_non-sp_Endonuclease_sf"/>
</dbReference>
<dbReference type="PANTHER" id="PTHR21472">
    <property type="entry name" value="ENDONUCLEASE DOMAIN-CONTAINING 1 PROTEIN ENDOD1"/>
    <property type="match status" value="1"/>
</dbReference>
<keyword evidence="4" id="KW-0378">Hydrolase</keyword>
<evidence type="ECO:0000313" key="5">
    <source>
        <dbReference type="Proteomes" id="UP000324632"/>
    </source>
</evidence>
<keyword evidence="1" id="KW-0732">Signal</keyword>
<gene>
    <name evidence="4" type="ORF">E1301_Tti018082</name>
</gene>
<dbReference type="GO" id="GO:0004519">
    <property type="term" value="F:endonuclease activity"/>
    <property type="evidence" value="ECO:0007669"/>
    <property type="project" value="UniProtKB-KW"/>
</dbReference>
<feature type="domain" description="ENPP1-3/EXOG-like endonuclease/phosphodiesterase" evidence="2">
    <location>
        <begin position="58"/>
        <end position="252"/>
    </location>
</feature>
<sequence>MRLFVAIVVCVLLALSFPGIDSKLDKFTQCKEFFFKGKPPVIPNSNNYKTICQTFKNQVRYATLYDTARRIPLFSAYKYTGYTKINVPQSPWMAEKQLEPFAAEMREPFVNQARNLDYMRNNANNYITGALFPTSHTADKETERSTLTLTNSVPLNKKFKESIWNLVETEMKNNMDNKCRDNNQKTQAYVLTGVIPGDQQLNERVNVPSHVWTAFCCFDSSAKVWVSEAYNANVVHNEKNIVLKNLRNVENFLNERLGRGVKLFHENCNQK</sequence>
<dbReference type="InterPro" id="IPR044925">
    <property type="entry name" value="His-Me_finger_sf"/>
</dbReference>
<dbReference type="EMBL" id="SOYY01000016">
    <property type="protein sequence ID" value="KAA0709967.1"/>
    <property type="molecule type" value="Genomic_DNA"/>
</dbReference>
<dbReference type="GO" id="GO:0016787">
    <property type="term" value="F:hydrolase activity"/>
    <property type="evidence" value="ECO:0007669"/>
    <property type="project" value="InterPro"/>
</dbReference>
<protein>
    <submittedName>
        <fullName evidence="4">Endonuclease domain-containing 1 protein</fullName>
    </submittedName>
</protein>
<dbReference type="GO" id="GO:0046872">
    <property type="term" value="F:metal ion binding"/>
    <property type="evidence" value="ECO:0007669"/>
    <property type="project" value="InterPro"/>
</dbReference>
<dbReference type="PANTHER" id="PTHR21472:SF15">
    <property type="entry name" value="ENDONUCLEASE DOMAIN-CONTAINING 1 PROTEIN-RELATED"/>
    <property type="match status" value="1"/>
</dbReference>
<accession>A0A5A9NP38</accession>
<keyword evidence="4" id="KW-0255">Endonuclease</keyword>
<dbReference type="SMART" id="SM00477">
    <property type="entry name" value="NUC"/>
    <property type="match status" value="1"/>
</dbReference>
<evidence type="ECO:0000259" key="2">
    <source>
        <dbReference type="SMART" id="SM00477"/>
    </source>
</evidence>
<organism evidence="4 5">
    <name type="scientific">Triplophysa tibetana</name>
    <dbReference type="NCBI Taxonomy" id="1572043"/>
    <lineage>
        <taxon>Eukaryota</taxon>
        <taxon>Metazoa</taxon>
        <taxon>Chordata</taxon>
        <taxon>Craniata</taxon>
        <taxon>Vertebrata</taxon>
        <taxon>Euteleostomi</taxon>
        <taxon>Actinopterygii</taxon>
        <taxon>Neopterygii</taxon>
        <taxon>Teleostei</taxon>
        <taxon>Ostariophysi</taxon>
        <taxon>Cypriniformes</taxon>
        <taxon>Nemacheilidae</taxon>
        <taxon>Triplophysa</taxon>
    </lineage>
</organism>
<dbReference type="AlphaFoldDB" id="A0A5A9NP38"/>
<dbReference type="SMART" id="SM00892">
    <property type="entry name" value="Endonuclease_NS"/>
    <property type="match status" value="1"/>
</dbReference>
<dbReference type="SUPFAM" id="SSF54060">
    <property type="entry name" value="His-Me finger endonucleases"/>
    <property type="match status" value="1"/>
</dbReference>
<keyword evidence="4" id="KW-0540">Nuclease</keyword>
<evidence type="ECO:0000259" key="3">
    <source>
        <dbReference type="SMART" id="SM00892"/>
    </source>
</evidence>
<dbReference type="Proteomes" id="UP000324632">
    <property type="component" value="Chromosome 16"/>
</dbReference>
<evidence type="ECO:0000256" key="1">
    <source>
        <dbReference type="SAM" id="SignalP"/>
    </source>
</evidence>
<dbReference type="Gene3D" id="3.40.570.10">
    <property type="entry name" value="Extracellular Endonuclease, subunit A"/>
    <property type="match status" value="1"/>
</dbReference>
<dbReference type="InterPro" id="IPR039015">
    <property type="entry name" value="ENDOD1"/>
</dbReference>
<feature type="domain" description="DNA/RNA non-specific endonuclease/pyrophosphatase/phosphodiesterase" evidence="3">
    <location>
        <begin position="57"/>
        <end position="264"/>
    </location>
</feature>
<proteinExistence type="predicted"/>
<feature type="chain" id="PRO_5022812163" evidence="1">
    <location>
        <begin position="23"/>
        <end position="271"/>
    </location>
</feature>
<feature type="signal peptide" evidence="1">
    <location>
        <begin position="1"/>
        <end position="22"/>
    </location>
</feature>
<dbReference type="GO" id="GO:0003676">
    <property type="term" value="F:nucleic acid binding"/>
    <property type="evidence" value="ECO:0007669"/>
    <property type="project" value="InterPro"/>
</dbReference>
<name>A0A5A9NP38_9TELE</name>
<dbReference type="InterPro" id="IPR001604">
    <property type="entry name" value="Endo_G_ENPP1-like_dom"/>
</dbReference>
<keyword evidence="5" id="KW-1185">Reference proteome</keyword>
<reference evidence="4 5" key="1">
    <citation type="journal article" date="2019" name="Mol. Ecol. Resour.">
        <title>Chromosome-level genome assembly of Triplophysa tibetana, a fish adapted to the harsh high-altitude environment of the Tibetan Plateau.</title>
        <authorList>
            <person name="Yang X."/>
            <person name="Liu H."/>
            <person name="Ma Z."/>
            <person name="Zou Y."/>
            <person name="Zou M."/>
            <person name="Mao Y."/>
            <person name="Li X."/>
            <person name="Wang H."/>
            <person name="Chen T."/>
            <person name="Wang W."/>
            <person name="Yang R."/>
        </authorList>
    </citation>
    <scope>NUCLEOTIDE SEQUENCE [LARGE SCALE GENOMIC DNA]</scope>
    <source>
        <strain evidence="4">TTIB1903HZAU</strain>
        <tissue evidence="4">Muscle</tissue>
    </source>
</reference>